<dbReference type="SUPFAM" id="SSF51445">
    <property type="entry name" value="(Trans)glycosidases"/>
    <property type="match status" value="1"/>
</dbReference>
<feature type="binding site" evidence="10">
    <location>
        <position position="26"/>
    </location>
    <ligand>
        <name>substrate</name>
    </ligand>
</feature>
<dbReference type="EC" id="3.2.1.21" evidence="3 11"/>
<organism evidence="12 13">
    <name type="scientific">Rhodoferax lacus</name>
    <dbReference type="NCBI Taxonomy" id="2184758"/>
    <lineage>
        <taxon>Bacteria</taxon>
        <taxon>Pseudomonadati</taxon>
        <taxon>Pseudomonadota</taxon>
        <taxon>Betaproteobacteria</taxon>
        <taxon>Burkholderiales</taxon>
        <taxon>Comamonadaceae</taxon>
        <taxon>Rhodoferax</taxon>
    </lineage>
</organism>
<feature type="active site" description="Nucleophile" evidence="9">
    <location>
        <position position="366"/>
    </location>
</feature>
<evidence type="ECO:0000256" key="8">
    <source>
        <dbReference type="ARBA" id="ARBA00023326"/>
    </source>
</evidence>
<feature type="binding site" evidence="10">
    <location>
        <position position="297"/>
    </location>
    <ligand>
        <name>substrate</name>
    </ligand>
</feature>
<gene>
    <name evidence="12" type="ORF">DIC66_14525</name>
</gene>
<sequence length="455" mass="51009">MNRMHALDPLLSPARFEWGCATSSFQIEGASTADGKVPSIWDTFCAQSGRILDGSNGDVACDHYHRFADDVKLIADLGFKHYRFSIAWPRITTVDHKANLAGIDFYKRLLDALDAHGITPNATLFHWDLPAHLEGGWLNRDTAYRFADYAELVARHLGDRLPRVATLNEPWCSAFLGHDLGVFAPGGQNRAESLVAAHHLMLAHGLGMQAWRTVQPNTLLGIVLNPELCDPATDRPEDVAAARLAELERNDSFLNPLFGREWPQELLEQIGDLGSLRREGDLAICAQPMDFMGLNYYTRSIAKAQDMAPSPGSAKHRDAERGYTFVPPQKPKRLTDIGWEIYPEGLTRVVQNLQAQWPLPPLWITENGAADNTGVARGAVDDGMRCDYLEAHFEQVAHLIRSGADIRGYYVWSLMDNFEWAHGYSQRFGIVHVDFQTQKRTPKRSALMLQRLLRA</sequence>
<evidence type="ECO:0000256" key="3">
    <source>
        <dbReference type="ARBA" id="ARBA00012744"/>
    </source>
</evidence>
<feature type="binding site" evidence="10">
    <location>
        <begin position="419"/>
        <end position="420"/>
    </location>
    <ligand>
        <name>substrate</name>
    </ligand>
</feature>
<keyword evidence="5" id="KW-0136">Cellulose degradation</keyword>
<keyword evidence="8" id="KW-0624">Polysaccharide degradation</keyword>
<reference evidence="12 13" key="1">
    <citation type="submission" date="2018-05" db="EMBL/GenBank/DDBJ databases">
        <title>Rhodoferax soyangensis sp.nov., isolated from an oligotrophic freshwater lake.</title>
        <authorList>
            <person name="Park M."/>
        </authorList>
    </citation>
    <scope>NUCLEOTIDE SEQUENCE [LARGE SCALE GENOMIC DNA]</scope>
    <source>
        <strain evidence="12 13">IMCC26218</strain>
    </source>
</reference>
<evidence type="ECO:0000256" key="10">
    <source>
        <dbReference type="PIRSR" id="PIRSR617736-2"/>
    </source>
</evidence>
<accession>A0A3E1RA14</accession>
<evidence type="ECO:0000256" key="6">
    <source>
        <dbReference type="ARBA" id="ARBA00023277"/>
    </source>
</evidence>
<name>A0A3E1RA14_9BURK</name>
<dbReference type="GO" id="GO:0008422">
    <property type="term" value="F:beta-glucosidase activity"/>
    <property type="evidence" value="ECO:0007669"/>
    <property type="project" value="UniProtKB-EC"/>
</dbReference>
<keyword evidence="4 11" id="KW-0378">Hydrolase</keyword>
<comment type="similarity">
    <text evidence="2 11">Belongs to the glycosyl hydrolase 1 family.</text>
</comment>
<dbReference type="OrthoDB" id="9765195at2"/>
<feature type="binding site" evidence="10">
    <location>
        <position position="412"/>
    </location>
    <ligand>
        <name>substrate</name>
    </ligand>
</feature>
<evidence type="ECO:0000313" key="13">
    <source>
        <dbReference type="Proteomes" id="UP000260665"/>
    </source>
</evidence>
<evidence type="ECO:0000256" key="4">
    <source>
        <dbReference type="ARBA" id="ARBA00022801"/>
    </source>
</evidence>
<dbReference type="Gene3D" id="3.20.20.80">
    <property type="entry name" value="Glycosidases"/>
    <property type="match status" value="1"/>
</dbReference>
<evidence type="ECO:0000256" key="11">
    <source>
        <dbReference type="RuleBase" id="RU361175"/>
    </source>
</evidence>
<keyword evidence="7 11" id="KW-0326">Glycosidase</keyword>
<evidence type="ECO:0000256" key="1">
    <source>
        <dbReference type="ARBA" id="ARBA00000448"/>
    </source>
</evidence>
<dbReference type="EMBL" id="QFZK01000009">
    <property type="protein sequence ID" value="RFO96208.1"/>
    <property type="molecule type" value="Genomic_DNA"/>
</dbReference>
<dbReference type="FunFam" id="3.20.20.80:FF:000004">
    <property type="entry name" value="Beta-glucosidase 6-phospho-beta-glucosidase"/>
    <property type="match status" value="1"/>
</dbReference>
<dbReference type="GO" id="GO:0030245">
    <property type="term" value="P:cellulose catabolic process"/>
    <property type="evidence" value="ECO:0007669"/>
    <property type="project" value="UniProtKB-KW"/>
</dbReference>
<dbReference type="PANTHER" id="PTHR10353">
    <property type="entry name" value="GLYCOSYL HYDROLASE"/>
    <property type="match status" value="1"/>
</dbReference>
<feature type="binding site" evidence="10">
    <location>
        <position position="168"/>
    </location>
    <ligand>
        <name>substrate</name>
    </ligand>
</feature>
<evidence type="ECO:0000313" key="12">
    <source>
        <dbReference type="EMBL" id="RFO96208.1"/>
    </source>
</evidence>
<comment type="catalytic activity">
    <reaction evidence="1 11">
        <text>Hydrolysis of terminal, non-reducing beta-D-glucosyl residues with release of beta-D-glucose.</text>
        <dbReference type="EC" id="3.2.1.21"/>
    </reaction>
</comment>
<feature type="active site" description="Proton donor" evidence="9">
    <location>
        <position position="169"/>
    </location>
</feature>
<keyword evidence="6" id="KW-0119">Carbohydrate metabolism</keyword>
<comment type="caution">
    <text evidence="12">The sequence shown here is derived from an EMBL/GenBank/DDBJ whole genome shotgun (WGS) entry which is preliminary data.</text>
</comment>
<evidence type="ECO:0000256" key="9">
    <source>
        <dbReference type="PIRSR" id="PIRSR617736-1"/>
    </source>
</evidence>
<evidence type="ECO:0000256" key="7">
    <source>
        <dbReference type="ARBA" id="ARBA00023295"/>
    </source>
</evidence>
<protein>
    <recommendedName>
        <fullName evidence="3 11">Beta-glucosidase</fullName>
        <ecNumber evidence="3 11">3.2.1.21</ecNumber>
    </recommendedName>
</protein>
<dbReference type="PANTHER" id="PTHR10353:SF36">
    <property type="entry name" value="LP05116P"/>
    <property type="match status" value="1"/>
</dbReference>
<dbReference type="InterPro" id="IPR001360">
    <property type="entry name" value="Glyco_hydro_1"/>
</dbReference>
<dbReference type="NCBIfam" id="TIGR03356">
    <property type="entry name" value="BGL"/>
    <property type="match status" value="1"/>
</dbReference>
<dbReference type="PRINTS" id="PR00131">
    <property type="entry name" value="GLHYDRLASE1"/>
</dbReference>
<dbReference type="Pfam" id="PF00232">
    <property type="entry name" value="Glyco_hydro_1"/>
    <property type="match status" value="1"/>
</dbReference>
<dbReference type="InterPro" id="IPR033132">
    <property type="entry name" value="GH_1_N_CS"/>
</dbReference>
<feature type="binding site" evidence="10">
    <location>
        <position position="126"/>
    </location>
    <ligand>
        <name>substrate</name>
    </ligand>
</feature>
<evidence type="ECO:0000256" key="5">
    <source>
        <dbReference type="ARBA" id="ARBA00023001"/>
    </source>
</evidence>
<dbReference type="Proteomes" id="UP000260665">
    <property type="component" value="Unassembled WGS sequence"/>
</dbReference>
<dbReference type="InterPro" id="IPR017736">
    <property type="entry name" value="Glyco_hydro_1_beta-glucosidase"/>
</dbReference>
<dbReference type="AlphaFoldDB" id="A0A3E1RA14"/>
<proteinExistence type="inferred from homology"/>
<keyword evidence="13" id="KW-1185">Reference proteome</keyword>
<dbReference type="PROSITE" id="PS00653">
    <property type="entry name" value="GLYCOSYL_HYDROL_F1_2"/>
    <property type="match status" value="1"/>
</dbReference>
<evidence type="ECO:0000256" key="2">
    <source>
        <dbReference type="ARBA" id="ARBA00010838"/>
    </source>
</evidence>
<dbReference type="InterPro" id="IPR017853">
    <property type="entry name" value="GH"/>
</dbReference>